<dbReference type="Gene3D" id="3.40.50.300">
    <property type="entry name" value="P-loop containing nucleotide triphosphate hydrolases"/>
    <property type="match status" value="1"/>
</dbReference>
<dbReference type="AlphaFoldDB" id="A0A316GFC3"/>
<dbReference type="PANTHER" id="PTHR42759">
    <property type="entry name" value="MOXR FAMILY PROTEIN"/>
    <property type="match status" value="1"/>
</dbReference>
<evidence type="ECO:0000256" key="2">
    <source>
        <dbReference type="ARBA" id="ARBA00022840"/>
    </source>
</evidence>
<keyword evidence="1" id="KW-0547">Nucleotide-binding</keyword>
<comment type="caution">
    <text evidence="6">The sequence shown here is derived from an EMBL/GenBank/DDBJ whole genome shotgun (WGS) entry which is preliminary data.</text>
</comment>
<comment type="similarity">
    <text evidence="3">Belongs to the MoxR family.</text>
</comment>
<dbReference type="InterPro" id="IPR011703">
    <property type="entry name" value="ATPase_AAA-3"/>
</dbReference>
<dbReference type="CDD" id="cd00009">
    <property type="entry name" value="AAA"/>
    <property type="match status" value="1"/>
</dbReference>
<name>A0A316GFC3_9GAMM</name>
<protein>
    <submittedName>
        <fullName evidence="6">MoxR-like ATPase</fullName>
    </submittedName>
</protein>
<keyword evidence="7" id="KW-1185">Reference proteome</keyword>
<dbReference type="GO" id="GO:0016887">
    <property type="term" value="F:ATP hydrolysis activity"/>
    <property type="evidence" value="ECO:0007669"/>
    <property type="project" value="InterPro"/>
</dbReference>
<dbReference type="PIRSF" id="PIRSF002849">
    <property type="entry name" value="AAA_ATPase_chaperone_MoxR_prd"/>
    <property type="match status" value="1"/>
</dbReference>
<gene>
    <name evidence="6" type="ORF">C8D97_103214</name>
</gene>
<dbReference type="EMBL" id="QGGU01000003">
    <property type="protein sequence ID" value="PWK53387.1"/>
    <property type="molecule type" value="Genomic_DNA"/>
</dbReference>
<keyword evidence="2" id="KW-0067">ATP-binding</keyword>
<evidence type="ECO:0000259" key="5">
    <source>
        <dbReference type="Pfam" id="PF17863"/>
    </source>
</evidence>
<dbReference type="Pfam" id="PF17863">
    <property type="entry name" value="AAA_lid_2"/>
    <property type="match status" value="1"/>
</dbReference>
<evidence type="ECO:0000256" key="1">
    <source>
        <dbReference type="ARBA" id="ARBA00022741"/>
    </source>
</evidence>
<dbReference type="PANTHER" id="PTHR42759:SF1">
    <property type="entry name" value="MAGNESIUM-CHELATASE SUBUNIT CHLD"/>
    <property type="match status" value="1"/>
</dbReference>
<proteinExistence type="inferred from homology"/>
<reference evidence="6 7" key="1">
    <citation type="submission" date="2018-05" db="EMBL/GenBank/DDBJ databases">
        <title>Genomic Encyclopedia of Type Strains, Phase IV (KMG-IV): sequencing the most valuable type-strain genomes for metagenomic binning, comparative biology and taxonomic classification.</title>
        <authorList>
            <person name="Goeker M."/>
        </authorList>
    </citation>
    <scope>NUCLEOTIDE SEQUENCE [LARGE SCALE GENOMIC DNA]</scope>
    <source>
        <strain evidence="6 7">DSM 25350</strain>
    </source>
</reference>
<evidence type="ECO:0000313" key="7">
    <source>
        <dbReference type="Proteomes" id="UP000245790"/>
    </source>
</evidence>
<dbReference type="InterPro" id="IPR041628">
    <property type="entry name" value="ChlI/MoxR_AAA_lid"/>
</dbReference>
<dbReference type="Gene3D" id="1.10.8.80">
    <property type="entry name" value="Magnesium chelatase subunit I, C-Terminal domain"/>
    <property type="match status" value="1"/>
</dbReference>
<evidence type="ECO:0000256" key="3">
    <source>
        <dbReference type="ARBA" id="ARBA00061607"/>
    </source>
</evidence>
<sequence>MVQSDTNDNPPNTVQINGRAMDVKDAIQQLKSFLQQRIIGQEDLIEKILVALLADGHLLVEGAPGLAKTRAIKELARGVEGDFHRIQFTPDLLPADLTGTDIFRPQNGTFEFQKGPIFHNLILADEINRAPAKVQSALLEAMAERQITVGAKSYPLPALFMVMATQNPIEQEGTYPLPEAQLDRFLMHVVVGYPKADAEAKILRLSRAESHHSAHLEEPSAELTEAALFEARDQVLDIYMADEVEQYIVQLVMATRRPADFDEQLARWIDFGASPRATIALDRCARAITWLQNNEFVTPDSVQSIAHEVLRHRVLLSYEAEAEGITPDNVIDRLLKVVPVA</sequence>
<dbReference type="GO" id="GO:0005524">
    <property type="term" value="F:ATP binding"/>
    <property type="evidence" value="ECO:0007669"/>
    <property type="project" value="UniProtKB-KW"/>
</dbReference>
<feature type="domain" description="ChlI/MoxR AAA lid" evidence="5">
    <location>
        <begin position="269"/>
        <end position="333"/>
    </location>
</feature>
<dbReference type="SUPFAM" id="SSF52540">
    <property type="entry name" value="P-loop containing nucleoside triphosphate hydrolases"/>
    <property type="match status" value="1"/>
</dbReference>
<accession>A0A316GFC3</accession>
<feature type="domain" description="ATPase AAA-3" evidence="4">
    <location>
        <begin position="57"/>
        <end position="187"/>
    </location>
</feature>
<evidence type="ECO:0000313" key="6">
    <source>
        <dbReference type="EMBL" id="PWK53387.1"/>
    </source>
</evidence>
<dbReference type="Proteomes" id="UP000245790">
    <property type="component" value="Unassembled WGS sequence"/>
</dbReference>
<organism evidence="6 7">
    <name type="scientific">Pleionea mediterranea</name>
    <dbReference type="NCBI Taxonomy" id="523701"/>
    <lineage>
        <taxon>Bacteria</taxon>
        <taxon>Pseudomonadati</taxon>
        <taxon>Pseudomonadota</taxon>
        <taxon>Gammaproteobacteria</taxon>
        <taxon>Oceanospirillales</taxon>
        <taxon>Pleioneaceae</taxon>
        <taxon>Pleionea</taxon>
    </lineage>
</organism>
<dbReference type="FunFam" id="3.40.50.300:FF:000640">
    <property type="entry name" value="MoxR family ATPase"/>
    <property type="match status" value="1"/>
</dbReference>
<dbReference type="Pfam" id="PF07726">
    <property type="entry name" value="AAA_3"/>
    <property type="match status" value="1"/>
</dbReference>
<evidence type="ECO:0000259" key="4">
    <source>
        <dbReference type="Pfam" id="PF07726"/>
    </source>
</evidence>
<dbReference type="InterPro" id="IPR050764">
    <property type="entry name" value="CbbQ/NirQ/NorQ/GpvN"/>
</dbReference>
<dbReference type="InterPro" id="IPR027417">
    <property type="entry name" value="P-loop_NTPase"/>
</dbReference>